<evidence type="ECO:0000313" key="12">
    <source>
        <dbReference type="Proteomes" id="UP000298636"/>
    </source>
</evidence>
<comment type="subcellular location">
    <subcellularLocation>
        <location evidence="2 9">Cytoplasm</location>
    </subcellularLocation>
</comment>
<dbReference type="GO" id="GO:0000162">
    <property type="term" value="P:L-tryptophan biosynthetic process"/>
    <property type="evidence" value="ECO:0007669"/>
    <property type="project" value="TreeGrafter"/>
</dbReference>
<dbReference type="EMBL" id="CP032998">
    <property type="protein sequence ID" value="QCI26262.1"/>
    <property type="molecule type" value="Genomic_DNA"/>
</dbReference>
<feature type="active site" description="Proton donor" evidence="9">
    <location>
        <position position="129"/>
    </location>
</feature>
<protein>
    <recommendedName>
        <fullName evidence="9">1-(5-phosphoribosyl)-5-[(5-phosphoribosylamino)methylideneamino] imidazole-4-carboxamide isomerase</fullName>
        <ecNumber evidence="9">5.3.1.16</ecNumber>
    </recommendedName>
    <alternativeName>
        <fullName evidence="9">Phosphoribosylformimino-5-aminoimidazole carboxamide ribotide isomerase</fullName>
    </alternativeName>
</protein>
<dbReference type="AlphaFoldDB" id="A0A4D6YAZ3"/>
<comment type="pathway">
    <text evidence="3 9">Amino-acid biosynthesis; L-histidine biosynthesis; L-histidine from 5-phospho-alpha-D-ribose 1-diphosphate: step 4/9.</text>
</comment>
<dbReference type="FunFam" id="3.20.20.70:FF:000009">
    <property type="entry name" value="1-(5-phosphoribosyl)-5-[(5-phosphoribosylamino)methylideneamino] imidazole-4-carboxamide isomerase"/>
    <property type="match status" value="1"/>
</dbReference>
<evidence type="ECO:0000256" key="2">
    <source>
        <dbReference type="ARBA" id="ARBA00004496"/>
    </source>
</evidence>
<dbReference type="Proteomes" id="UP000298636">
    <property type="component" value="Chromosome"/>
</dbReference>
<accession>A0A4D6YAZ3</accession>
<evidence type="ECO:0000256" key="8">
    <source>
        <dbReference type="ARBA" id="ARBA00023235"/>
    </source>
</evidence>
<dbReference type="RefSeq" id="WP_158351595.1">
    <property type="nucleotide sequence ID" value="NZ_CP032998.1"/>
</dbReference>
<keyword evidence="8 9" id="KW-0413">Isomerase</keyword>
<dbReference type="OrthoDB" id="9807749at2"/>
<comment type="catalytic activity">
    <reaction evidence="1 9">
        <text>1-(5-phospho-beta-D-ribosyl)-5-[(5-phospho-beta-D-ribosylamino)methylideneamino]imidazole-4-carboxamide = 5-[(5-phospho-1-deoxy-D-ribulos-1-ylimino)methylamino]-1-(5-phospho-beta-D-ribosyl)imidazole-4-carboxamide</text>
        <dbReference type="Rhea" id="RHEA:15469"/>
        <dbReference type="ChEBI" id="CHEBI:58435"/>
        <dbReference type="ChEBI" id="CHEBI:58525"/>
        <dbReference type="EC" id="5.3.1.16"/>
    </reaction>
</comment>
<gene>
    <name evidence="9" type="primary">hisA</name>
    <name evidence="11" type="ORF">D9V79_00345</name>
</gene>
<reference evidence="11 12" key="1">
    <citation type="submission" date="2018-10" db="EMBL/GenBank/DDBJ databases">
        <title>Comparative functional genomics of the obligate endosymbiont Buchnera aphidicola.</title>
        <authorList>
            <person name="Chong R.A."/>
        </authorList>
    </citation>
    <scope>NUCLEOTIDE SEQUENCE [LARGE SCALE GENOMIC DNA]</scope>
    <source>
        <strain evidence="11 12">Ssp</strain>
    </source>
</reference>
<evidence type="ECO:0000256" key="4">
    <source>
        <dbReference type="ARBA" id="ARBA00009667"/>
    </source>
</evidence>
<dbReference type="Pfam" id="PF00977">
    <property type="entry name" value="His_biosynth"/>
    <property type="match status" value="1"/>
</dbReference>
<dbReference type="GO" id="GO:0005737">
    <property type="term" value="C:cytoplasm"/>
    <property type="evidence" value="ECO:0007669"/>
    <property type="project" value="UniProtKB-SubCell"/>
</dbReference>
<evidence type="ECO:0000256" key="6">
    <source>
        <dbReference type="ARBA" id="ARBA00022605"/>
    </source>
</evidence>
<proteinExistence type="inferred from homology"/>
<dbReference type="InterPro" id="IPR044524">
    <property type="entry name" value="Isoase_HisA-like"/>
</dbReference>
<dbReference type="SUPFAM" id="SSF51366">
    <property type="entry name" value="Ribulose-phoshate binding barrel"/>
    <property type="match status" value="1"/>
</dbReference>
<feature type="active site" description="Proton acceptor" evidence="9">
    <location>
        <position position="7"/>
    </location>
</feature>
<evidence type="ECO:0000256" key="9">
    <source>
        <dbReference type="HAMAP-Rule" id="MF_01014"/>
    </source>
</evidence>
<evidence type="ECO:0000256" key="3">
    <source>
        <dbReference type="ARBA" id="ARBA00005133"/>
    </source>
</evidence>
<dbReference type="InterPro" id="IPR011060">
    <property type="entry name" value="RibuloseP-bd_barrel"/>
</dbReference>
<dbReference type="PANTHER" id="PTHR43090:SF2">
    <property type="entry name" value="1-(5-PHOSPHORIBOSYL)-5-[(5-PHOSPHORIBOSYLAMINO)METHYLIDENEAMINO] IMIDAZOLE-4-CARBOXAMIDE ISOMERASE"/>
    <property type="match status" value="1"/>
</dbReference>
<dbReference type="EC" id="5.3.1.16" evidence="9"/>
<name>A0A4D6YAZ3_9GAMM</name>
<keyword evidence="6 9" id="KW-0028">Amino-acid biosynthesis</keyword>
<evidence type="ECO:0000313" key="11">
    <source>
        <dbReference type="EMBL" id="QCI26262.1"/>
    </source>
</evidence>
<dbReference type="CDD" id="cd04732">
    <property type="entry name" value="HisA"/>
    <property type="match status" value="1"/>
</dbReference>
<keyword evidence="12" id="KW-1185">Reference proteome</keyword>
<evidence type="ECO:0000256" key="1">
    <source>
        <dbReference type="ARBA" id="ARBA00000901"/>
    </source>
</evidence>
<dbReference type="PANTHER" id="PTHR43090">
    <property type="entry name" value="1-(5-PHOSPHORIBOSYL)-5-[(5-PHOSPHORIBOSYLAMINO)METHYLIDENEAMINO] IMIDAZOLE-4-CARBOXAMIDE ISOMERASE"/>
    <property type="match status" value="1"/>
</dbReference>
<dbReference type="GO" id="GO:0003949">
    <property type="term" value="F:1-(5-phosphoribosyl)-5-[(5-phosphoribosylamino)methylideneamino]imidazole-4-carboxamide isomerase activity"/>
    <property type="evidence" value="ECO:0007669"/>
    <property type="project" value="UniProtKB-UniRule"/>
</dbReference>
<dbReference type="Gene3D" id="3.20.20.70">
    <property type="entry name" value="Aldolase class I"/>
    <property type="match status" value="1"/>
</dbReference>
<dbReference type="InterPro" id="IPR006062">
    <property type="entry name" value="His_biosynth"/>
</dbReference>
<evidence type="ECO:0000256" key="7">
    <source>
        <dbReference type="ARBA" id="ARBA00023102"/>
    </source>
</evidence>
<evidence type="ECO:0000256" key="5">
    <source>
        <dbReference type="ARBA" id="ARBA00022490"/>
    </source>
</evidence>
<dbReference type="HAMAP" id="MF_01014">
    <property type="entry name" value="HisA"/>
    <property type="match status" value="1"/>
</dbReference>
<organism evidence="11 12">
    <name type="scientific">Buchnera aphidicola</name>
    <name type="common">Stegophylla sp.</name>
    <dbReference type="NCBI Taxonomy" id="2315800"/>
    <lineage>
        <taxon>Bacteria</taxon>
        <taxon>Pseudomonadati</taxon>
        <taxon>Pseudomonadota</taxon>
        <taxon>Gammaproteobacteria</taxon>
        <taxon>Enterobacterales</taxon>
        <taxon>Erwiniaceae</taxon>
        <taxon>Buchnera</taxon>
    </lineage>
</organism>
<keyword evidence="7 9" id="KW-0368">Histidine biosynthesis</keyword>
<dbReference type="InterPro" id="IPR023016">
    <property type="entry name" value="HisA/PriA"/>
</dbReference>
<evidence type="ECO:0000256" key="10">
    <source>
        <dbReference type="RuleBase" id="RU003657"/>
    </source>
</evidence>
<dbReference type="UniPathway" id="UPA00031">
    <property type="reaction ID" value="UER00009"/>
</dbReference>
<keyword evidence="5 9" id="KW-0963">Cytoplasm</keyword>
<sequence>MIIPALDILNDKIVRLYQGNYNLLQYYNYKLSNLLKYYVSLGINIIHIVDLDGANNPKNRQKKTFLKIINKFKNYIQIGGGIRNIHDIEYFSSLGVQRIVIGSAIIDKIHEIRKWIDLYGNDFIVAALDVRIMKNNKKIIFTNGWKKNTHIELESILKKLLSFNIKHVLCTDISCDGTLLGPNLNLYQEIVDKFPCIHFQASGGISTIDDITRLKNTKVDNIIIGRSLLEKRFTIVEAMQCWQNELSHV</sequence>
<dbReference type="InterPro" id="IPR013785">
    <property type="entry name" value="Aldolase_TIM"/>
</dbReference>
<dbReference type="GO" id="GO:0000105">
    <property type="term" value="P:L-histidine biosynthetic process"/>
    <property type="evidence" value="ECO:0007669"/>
    <property type="project" value="UniProtKB-UniRule"/>
</dbReference>
<comment type="similarity">
    <text evidence="4 9 10">Belongs to the HisA/HisF family.</text>
</comment>